<sequence>MIPGDLVIQGEPSVFLFKFCQSRSSDICSRSTTSDSVNDSSKRRKVTPPAKTLVVLEESVKIAVRLKPVSWRNNVELKLERKGLLLLKMSLKSEGNHEEKEIMDEEEVEEMEDGLNVAEKTVADNQETINQKTESLRLKVVDLEGLLEVEKNSSVDLQYEDRLDDNVKLYLKLEEAKSQVEDKTATLLSKDLVLNQLISELAELKERVASGSRHDAELAEYRIRALNDEISDMKCNIRALNEQLLKREIDLDIVRTNLAVSEADFEKLSSSIVGKDLELRNTAQIRDSLIASLDRLKADLRCLKKR</sequence>
<gene>
    <name evidence="2" type="ORF">GIB67_036908</name>
</gene>
<evidence type="ECO:0000313" key="2">
    <source>
        <dbReference type="EMBL" id="KAF6171240.1"/>
    </source>
</evidence>
<dbReference type="AlphaFoldDB" id="A0A7J7NW12"/>
<protein>
    <submittedName>
        <fullName evidence="2">Uncharacterized protein</fullName>
    </submittedName>
</protein>
<feature type="coiled-coil region" evidence="1">
    <location>
        <begin position="194"/>
        <end position="243"/>
    </location>
</feature>
<keyword evidence="3" id="KW-1185">Reference proteome</keyword>
<name>A0A7J7NW12_9MAGN</name>
<dbReference type="Proteomes" id="UP000541444">
    <property type="component" value="Unassembled WGS sequence"/>
</dbReference>
<dbReference type="EMBL" id="JACGCM010000510">
    <property type="protein sequence ID" value="KAF6171240.1"/>
    <property type="molecule type" value="Genomic_DNA"/>
</dbReference>
<evidence type="ECO:0000256" key="1">
    <source>
        <dbReference type="SAM" id="Coils"/>
    </source>
</evidence>
<proteinExistence type="predicted"/>
<comment type="caution">
    <text evidence="2">The sequence shown here is derived from an EMBL/GenBank/DDBJ whole genome shotgun (WGS) entry which is preliminary data.</text>
</comment>
<accession>A0A7J7NW12</accession>
<reference evidence="2 3" key="1">
    <citation type="journal article" date="2020" name="IScience">
        <title>Genome Sequencing of the Endangered Kingdonia uniflora (Circaeasteraceae, Ranunculales) Reveals Potential Mechanisms of Evolutionary Specialization.</title>
        <authorList>
            <person name="Sun Y."/>
            <person name="Deng T."/>
            <person name="Zhang A."/>
            <person name="Moore M.J."/>
            <person name="Landis J.B."/>
            <person name="Lin N."/>
            <person name="Zhang H."/>
            <person name="Zhang X."/>
            <person name="Huang J."/>
            <person name="Zhang X."/>
            <person name="Sun H."/>
            <person name="Wang H."/>
        </authorList>
    </citation>
    <scope>NUCLEOTIDE SEQUENCE [LARGE SCALE GENOMIC DNA]</scope>
    <source>
        <strain evidence="2">TB1705</strain>
        <tissue evidence="2">Leaf</tissue>
    </source>
</reference>
<keyword evidence="1" id="KW-0175">Coiled coil</keyword>
<evidence type="ECO:0000313" key="3">
    <source>
        <dbReference type="Proteomes" id="UP000541444"/>
    </source>
</evidence>
<organism evidence="2 3">
    <name type="scientific">Kingdonia uniflora</name>
    <dbReference type="NCBI Taxonomy" id="39325"/>
    <lineage>
        <taxon>Eukaryota</taxon>
        <taxon>Viridiplantae</taxon>
        <taxon>Streptophyta</taxon>
        <taxon>Embryophyta</taxon>
        <taxon>Tracheophyta</taxon>
        <taxon>Spermatophyta</taxon>
        <taxon>Magnoliopsida</taxon>
        <taxon>Ranunculales</taxon>
        <taxon>Circaeasteraceae</taxon>
        <taxon>Kingdonia</taxon>
    </lineage>
</organism>
<dbReference type="OrthoDB" id="10255000at2759"/>